<evidence type="ECO:0000313" key="2">
    <source>
        <dbReference type="EMBL" id="KAJ8353129.1"/>
    </source>
</evidence>
<evidence type="ECO:0000256" key="1">
    <source>
        <dbReference type="SAM" id="MobiDB-lite"/>
    </source>
</evidence>
<proteinExistence type="predicted"/>
<keyword evidence="3" id="KW-1185">Reference proteome</keyword>
<dbReference type="AlphaFoldDB" id="A0A9Q1F858"/>
<evidence type="ECO:0000313" key="3">
    <source>
        <dbReference type="Proteomes" id="UP001152622"/>
    </source>
</evidence>
<comment type="caution">
    <text evidence="2">The sequence shown here is derived from an EMBL/GenBank/DDBJ whole genome shotgun (WGS) entry which is preliminary data.</text>
</comment>
<feature type="region of interest" description="Disordered" evidence="1">
    <location>
        <begin position="1"/>
        <end position="72"/>
    </location>
</feature>
<sequence>MYLSVEAVRGGCVGIGDGGRDKTARDRDRDRSSLLRRRVLSSPLTRRAKERGSNPSYGPQPGGGPHRDTGWCVAGPWASDPVLLGLYSRADT</sequence>
<dbReference type="Proteomes" id="UP001152622">
    <property type="component" value="Chromosome 7"/>
</dbReference>
<accession>A0A9Q1F858</accession>
<gene>
    <name evidence="2" type="ORF">SKAU_G00206960</name>
</gene>
<dbReference type="EMBL" id="JAINUF010000007">
    <property type="protein sequence ID" value="KAJ8353129.1"/>
    <property type="molecule type" value="Genomic_DNA"/>
</dbReference>
<reference evidence="2" key="1">
    <citation type="journal article" date="2023" name="Science">
        <title>Genome structures resolve the early diversification of teleost fishes.</title>
        <authorList>
            <person name="Parey E."/>
            <person name="Louis A."/>
            <person name="Montfort J."/>
            <person name="Bouchez O."/>
            <person name="Roques C."/>
            <person name="Iampietro C."/>
            <person name="Lluch J."/>
            <person name="Castinel A."/>
            <person name="Donnadieu C."/>
            <person name="Desvignes T."/>
            <person name="Floi Bucao C."/>
            <person name="Jouanno E."/>
            <person name="Wen M."/>
            <person name="Mejri S."/>
            <person name="Dirks R."/>
            <person name="Jansen H."/>
            <person name="Henkel C."/>
            <person name="Chen W.J."/>
            <person name="Zahm M."/>
            <person name="Cabau C."/>
            <person name="Klopp C."/>
            <person name="Thompson A.W."/>
            <person name="Robinson-Rechavi M."/>
            <person name="Braasch I."/>
            <person name="Lecointre G."/>
            <person name="Bobe J."/>
            <person name="Postlethwait J.H."/>
            <person name="Berthelot C."/>
            <person name="Roest Crollius H."/>
            <person name="Guiguen Y."/>
        </authorList>
    </citation>
    <scope>NUCLEOTIDE SEQUENCE</scope>
    <source>
        <strain evidence="2">WJC10195</strain>
    </source>
</reference>
<organism evidence="2 3">
    <name type="scientific">Synaphobranchus kaupii</name>
    <name type="common">Kaup's arrowtooth eel</name>
    <dbReference type="NCBI Taxonomy" id="118154"/>
    <lineage>
        <taxon>Eukaryota</taxon>
        <taxon>Metazoa</taxon>
        <taxon>Chordata</taxon>
        <taxon>Craniata</taxon>
        <taxon>Vertebrata</taxon>
        <taxon>Euteleostomi</taxon>
        <taxon>Actinopterygii</taxon>
        <taxon>Neopterygii</taxon>
        <taxon>Teleostei</taxon>
        <taxon>Anguilliformes</taxon>
        <taxon>Synaphobranchidae</taxon>
        <taxon>Synaphobranchus</taxon>
    </lineage>
</organism>
<protein>
    <submittedName>
        <fullName evidence="2">Uncharacterized protein</fullName>
    </submittedName>
</protein>
<name>A0A9Q1F858_SYNKA</name>
<feature type="compositionally biased region" description="Basic and acidic residues" evidence="1">
    <location>
        <begin position="18"/>
        <end position="33"/>
    </location>
</feature>